<feature type="compositionally biased region" description="Basic and acidic residues" evidence="1">
    <location>
        <begin position="1"/>
        <end position="19"/>
    </location>
</feature>
<keyword evidence="3" id="KW-1185">Reference proteome</keyword>
<comment type="caution">
    <text evidence="2">The sequence shown here is derived from an EMBL/GenBank/DDBJ whole genome shotgun (WGS) entry which is preliminary data.</text>
</comment>
<feature type="region of interest" description="Disordered" evidence="1">
    <location>
        <begin position="1"/>
        <end position="103"/>
    </location>
</feature>
<protein>
    <submittedName>
        <fullName evidence="2">Uncharacterized protein</fullName>
    </submittedName>
</protein>
<dbReference type="Proteomes" id="UP001057375">
    <property type="component" value="Unassembled WGS sequence"/>
</dbReference>
<feature type="non-terminal residue" evidence="2">
    <location>
        <position position="843"/>
    </location>
</feature>
<name>A0ABQ5JWT6_9EUKA</name>
<evidence type="ECO:0000256" key="1">
    <source>
        <dbReference type="SAM" id="MobiDB-lite"/>
    </source>
</evidence>
<dbReference type="EMBL" id="BQXS01011695">
    <property type="protein sequence ID" value="GKT15715.1"/>
    <property type="molecule type" value="Genomic_DNA"/>
</dbReference>
<gene>
    <name evidence="2" type="ORF">ADUPG1_010771</name>
</gene>
<feature type="compositionally biased region" description="Polar residues" evidence="1">
    <location>
        <begin position="34"/>
        <end position="44"/>
    </location>
</feature>
<evidence type="ECO:0000313" key="2">
    <source>
        <dbReference type="EMBL" id="GKT15715.1"/>
    </source>
</evidence>
<accession>A0ABQ5JWT6</accession>
<feature type="compositionally biased region" description="Basic and acidic residues" evidence="1">
    <location>
        <begin position="93"/>
        <end position="103"/>
    </location>
</feature>
<organism evidence="2 3">
    <name type="scientific">Aduncisulcus paluster</name>
    <dbReference type="NCBI Taxonomy" id="2918883"/>
    <lineage>
        <taxon>Eukaryota</taxon>
        <taxon>Metamonada</taxon>
        <taxon>Carpediemonas-like organisms</taxon>
        <taxon>Aduncisulcus</taxon>
    </lineage>
</organism>
<reference evidence="2" key="1">
    <citation type="submission" date="2022-03" db="EMBL/GenBank/DDBJ databases">
        <title>Draft genome sequence of Aduncisulcus paluster, a free-living microaerophilic Fornicata.</title>
        <authorList>
            <person name="Yuyama I."/>
            <person name="Kume K."/>
            <person name="Tamura T."/>
            <person name="Inagaki Y."/>
            <person name="Hashimoto T."/>
        </authorList>
    </citation>
    <scope>NUCLEOTIDE SEQUENCE</scope>
    <source>
        <strain evidence="2">NY0171</strain>
    </source>
</reference>
<proteinExistence type="predicted"/>
<sequence>MRESNSGSSEKESCKKSEDNAIFVDLTPKKEPSFPNSVPISTHSQDTEKVFHTSQPQFFPNPPTSSLDSFQEESESEYIVQPELMRESNSGSSEKESCKKSEDNAIFVDLTPKKEPSFPNSVPISTHSQDTEKVFHTSQPQFFPNPPTSSLDSFQEESESEYIVQPELVCVDRDWSIIPKTIVEMEDQESTLKYFYSLRDDVSSLFENFLMRESNSGSSEKESCKKSEDNAIFVDLTPKKEPSFPNSVPISTHSQDTEKVFHTSQPQFFPNPPTSSLDSFQEESESEYIVQPELVCVDRDWSIIPKTIVEMEDQESTLKYFYSLRDDVSSLFELYQHKSKEEIGEHVQEIIHCSQCISFFSSVIGFKLQQICSHKSKTEKRRDSTKWIKGINEIFSFLPIIAQFTIVFPRELASIFCDLCISYLANVKNFKIVYHFVDPASPVCHALHCIFSEGLSKSSLSESPLSQDTLHDVSVICRDISDVILRDGDKTGQVPTLFFELIRPYGIEWMQTYGDDLHVFNAFVTVFFSLVSCTNIDHPSCYSYCSQAIPCIIKHLNKVHFPTDSLRMNCDPDFQQCMIEVIEFFSKLCLHNTSNSLVIYDGLGNILNEWIKAIVHRTLKQYSSMKSARDGSVSSTSTFTCDTSIVVRCVCVWMNLVIIMSHCDDVRDRFEKSLSKNATIPQDTYGYDMFCSSKAEEQTQYVLEKVPAECKNGYFRVFHSSSRYATNSWSEDIKLIQSIQSLTDLNEFYSKRIAVHCKDLFAIPSSSCSSSSGPVSSIPRADDAKRDTDLKTFCQVITCVIDKSLSIEALTGEEIKIITERLFSSSIQHFMEYSKSKIQSAFP</sequence>
<evidence type="ECO:0000313" key="3">
    <source>
        <dbReference type="Proteomes" id="UP001057375"/>
    </source>
</evidence>
<feature type="compositionally biased region" description="Polar residues" evidence="1">
    <location>
        <begin position="52"/>
        <end position="69"/>
    </location>
</feature>